<feature type="domain" description="SH3" evidence="9">
    <location>
        <begin position="146"/>
        <end position="206"/>
    </location>
</feature>
<dbReference type="FunFam" id="2.30.30.40:FF:000222">
    <property type="entry name" value="SH3 domain-containing protein Dlish"/>
    <property type="match status" value="1"/>
</dbReference>
<organism evidence="10">
    <name type="scientific">Timema californicum</name>
    <name type="common">California timema</name>
    <name type="synonym">Walking stick</name>
    <dbReference type="NCBI Taxonomy" id="61474"/>
    <lineage>
        <taxon>Eukaryota</taxon>
        <taxon>Metazoa</taxon>
        <taxon>Ecdysozoa</taxon>
        <taxon>Arthropoda</taxon>
        <taxon>Hexapoda</taxon>
        <taxon>Insecta</taxon>
        <taxon>Pterygota</taxon>
        <taxon>Neoptera</taxon>
        <taxon>Polyneoptera</taxon>
        <taxon>Phasmatodea</taxon>
        <taxon>Timematodea</taxon>
        <taxon>Timematoidea</taxon>
        <taxon>Timematidae</taxon>
        <taxon>Timema</taxon>
    </lineage>
</organism>
<dbReference type="SMART" id="SM00326">
    <property type="entry name" value="SH3"/>
    <property type="match status" value="2"/>
</dbReference>
<dbReference type="EMBL" id="OE182245">
    <property type="protein sequence ID" value="CAD7574290.1"/>
    <property type="molecule type" value="Genomic_DNA"/>
</dbReference>
<dbReference type="PANTHER" id="PTHR14167:SF81">
    <property type="entry name" value="ENDOPHILIN-A"/>
    <property type="match status" value="1"/>
</dbReference>
<evidence type="ECO:0000256" key="4">
    <source>
        <dbReference type="ARBA" id="ARBA00023136"/>
    </source>
</evidence>
<dbReference type="PROSITE" id="PS50002">
    <property type="entry name" value="SH3"/>
    <property type="match status" value="2"/>
</dbReference>
<keyword evidence="8" id="KW-0732">Signal</keyword>
<dbReference type="SUPFAM" id="SSF50044">
    <property type="entry name" value="SH3-domain"/>
    <property type="match status" value="2"/>
</dbReference>
<evidence type="ECO:0000256" key="6">
    <source>
        <dbReference type="SAM" id="Coils"/>
    </source>
</evidence>
<keyword evidence="4" id="KW-0472">Membrane</keyword>
<comment type="subcellular location">
    <subcellularLocation>
        <location evidence="1">Membrane</location>
        <topology evidence="1">Peripheral membrane protein</topology>
    </subcellularLocation>
</comment>
<keyword evidence="2 5" id="KW-0728">SH3 domain</keyword>
<feature type="coiled-coil region" evidence="6">
    <location>
        <begin position="237"/>
        <end position="275"/>
    </location>
</feature>
<proteinExistence type="predicted"/>
<dbReference type="InterPro" id="IPR001452">
    <property type="entry name" value="SH3_domain"/>
</dbReference>
<keyword evidence="3 6" id="KW-0175">Coiled coil</keyword>
<evidence type="ECO:0000256" key="8">
    <source>
        <dbReference type="SAM" id="SignalP"/>
    </source>
</evidence>
<feature type="signal peptide" evidence="8">
    <location>
        <begin position="1"/>
        <end position="18"/>
    </location>
</feature>
<evidence type="ECO:0000256" key="3">
    <source>
        <dbReference type="ARBA" id="ARBA00023054"/>
    </source>
</evidence>
<dbReference type="Pfam" id="PF07653">
    <property type="entry name" value="SH3_2"/>
    <property type="match status" value="1"/>
</dbReference>
<accession>A0A7R9J876</accession>
<dbReference type="CDD" id="cd00174">
    <property type="entry name" value="SH3"/>
    <property type="match status" value="2"/>
</dbReference>
<protein>
    <submittedName>
        <fullName evidence="10">(California timema) hypothetical protein</fullName>
    </submittedName>
</protein>
<evidence type="ECO:0000313" key="10">
    <source>
        <dbReference type="EMBL" id="CAD7574290.1"/>
    </source>
</evidence>
<dbReference type="Gene3D" id="2.30.30.40">
    <property type="entry name" value="SH3 Domains"/>
    <property type="match status" value="2"/>
</dbReference>
<sequence length="409" mass="46026">MLALLQRLLCALFQVVNILYRENDWVYVIAADSRQEGFIPHSYCTPYNSHLGELALSNVKKKLPREQRNGSLNPSATIGAGEVGANDVPDLQESRTAVGNGDISDCESYGKKITVATTQQLNMTSSQASLHSVSSSQPDIHPFFKDPSGRYIVLYTFIARDENDVSVERGEFVTVLNREDPDWYWIVRSDGQEGFVPSGFVYPAHVIQGELSRRAGSKRREAIKEMKKKKSEEANRSKTTLETVNKLEAKKRKLLQQAEEEASALKTEIDLEKKRLRQITSDQDSNPDLPFSNLVYCKSETLDHAATDVGHLNNSNNQNVNNNFPSSTNAHLLTSPSNDDLRYHGTELVMLYDYKAQAPDDLSVRRGDWIYADLNNQTVDGWLWAYAPKTRKYGFIPKAYARPPAMTSL</sequence>
<dbReference type="AlphaFoldDB" id="A0A7R9J876"/>
<evidence type="ECO:0000256" key="2">
    <source>
        <dbReference type="ARBA" id="ARBA00022443"/>
    </source>
</evidence>
<dbReference type="Pfam" id="PF00018">
    <property type="entry name" value="SH3_1"/>
    <property type="match status" value="1"/>
</dbReference>
<gene>
    <name evidence="10" type="ORF">TCMB3V08_LOCUS6908</name>
</gene>
<feature type="chain" id="PRO_5031460316" evidence="8">
    <location>
        <begin position="19"/>
        <end position="409"/>
    </location>
</feature>
<evidence type="ECO:0000256" key="7">
    <source>
        <dbReference type="SAM" id="MobiDB-lite"/>
    </source>
</evidence>
<evidence type="ECO:0000256" key="5">
    <source>
        <dbReference type="PROSITE-ProRule" id="PRU00192"/>
    </source>
</evidence>
<reference evidence="10" key="1">
    <citation type="submission" date="2020-11" db="EMBL/GenBank/DDBJ databases">
        <authorList>
            <person name="Tran Van P."/>
        </authorList>
    </citation>
    <scope>NUCLEOTIDE SEQUENCE</scope>
</reference>
<name>A0A7R9J876_TIMCA</name>
<dbReference type="InterPro" id="IPR050384">
    <property type="entry name" value="Endophilin_SH3RF"/>
</dbReference>
<dbReference type="InterPro" id="IPR036028">
    <property type="entry name" value="SH3-like_dom_sf"/>
</dbReference>
<evidence type="ECO:0000259" key="9">
    <source>
        <dbReference type="PROSITE" id="PS50002"/>
    </source>
</evidence>
<dbReference type="PANTHER" id="PTHR14167">
    <property type="entry name" value="SH3 DOMAIN-CONTAINING"/>
    <property type="match status" value="1"/>
</dbReference>
<feature type="domain" description="SH3" evidence="9">
    <location>
        <begin position="343"/>
        <end position="406"/>
    </location>
</feature>
<evidence type="ECO:0000256" key="1">
    <source>
        <dbReference type="ARBA" id="ARBA00004170"/>
    </source>
</evidence>
<feature type="region of interest" description="Disordered" evidence="7">
    <location>
        <begin position="65"/>
        <end position="85"/>
    </location>
</feature>